<keyword evidence="2" id="KW-0813">Transport</keyword>
<feature type="non-terminal residue" evidence="11">
    <location>
        <position position="1"/>
    </location>
</feature>
<keyword evidence="4" id="KW-1003">Cell membrane</keyword>
<dbReference type="GO" id="GO:0005886">
    <property type="term" value="C:plasma membrane"/>
    <property type="evidence" value="ECO:0007669"/>
    <property type="project" value="UniProtKB-SubCell"/>
</dbReference>
<dbReference type="AlphaFoldDB" id="A0A381T9N1"/>
<feature type="transmembrane region" description="Helical" evidence="9">
    <location>
        <begin position="196"/>
        <end position="218"/>
    </location>
</feature>
<evidence type="ECO:0000256" key="6">
    <source>
        <dbReference type="ARBA" id="ARBA00022989"/>
    </source>
</evidence>
<feature type="transmembrane region" description="Helical" evidence="9">
    <location>
        <begin position="12"/>
        <end position="31"/>
    </location>
</feature>
<name>A0A381T9N1_9ZZZZ</name>
<comment type="similarity">
    <text evidence="8">Belongs to the NhaC Na(+)/H(+) (TC 2.A.35) antiporter family.</text>
</comment>
<dbReference type="PANTHER" id="PTHR33451">
    <property type="entry name" value="MALATE-2H(+)/NA(+)-LACTATE ANTIPORTER"/>
    <property type="match status" value="1"/>
</dbReference>
<dbReference type="GO" id="GO:0015297">
    <property type="term" value="F:antiporter activity"/>
    <property type="evidence" value="ECO:0007669"/>
    <property type="project" value="UniProtKB-KW"/>
</dbReference>
<keyword evidence="6 9" id="KW-1133">Transmembrane helix</keyword>
<feature type="transmembrane region" description="Helical" evidence="9">
    <location>
        <begin position="68"/>
        <end position="93"/>
    </location>
</feature>
<feature type="transmembrane region" description="Helical" evidence="9">
    <location>
        <begin position="37"/>
        <end position="56"/>
    </location>
</feature>
<dbReference type="InterPro" id="IPR018461">
    <property type="entry name" value="Na/H_Antiport_NhaC-like_C"/>
</dbReference>
<organism evidence="11">
    <name type="scientific">marine metagenome</name>
    <dbReference type="NCBI Taxonomy" id="408172"/>
    <lineage>
        <taxon>unclassified sequences</taxon>
        <taxon>metagenomes</taxon>
        <taxon>ecological metagenomes</taxon>
    </lineage>
</organism>
<dbReference type="EMBL" id="UINC01004158">
    <property type="protein sequence ID" value="SVA12241.1"/>
    <property type="molecule type" value="Genomic_DNA"/>
</dbReference>
<feature type="transmembrane region" description="Helical" evidence="9">
    <location>
        <begin position="437"/>
        <end position="459"/>
    </location>
</feature>
<evidence type="ECO:0000256" key="5">
    <source>
        <dbReference type="ARBA" id="ARBA00022692"/>
    </source>
</evidence>
<keyword evidence="5 9" id="KW-0812">Transmembrane</keyword>
<reference evidence="11" key="1">
    <citation type="submission" date="2018-05" db="EMBL/GenBank/DDBJ databases">
        <authorList>
            <person name="Lanie J.A."/>
            <person name="Ng W.-L."/>
            <person name="Kazmierczak K.M."/>
            <person name="Andrzejewski T.M."/>
            <person name="Davidsen T.M."/>
            <person name="Wayne K.J."/>
            <person name="Tettelin H."/>
            <person name="Glass J.I."/>
            <person name="Rusch D."/>
            <person name="Podicherti R."/>
            <person name="Tsui H.-C.T."/>
            <person name="Winkler M.E."/>
        </authorList>
    </citation>
    <scope>NUCLEOTIDE SEQUENCE</scope>
</reference>
<evidence type="ECO:0000256" key="2">
    <source>
        <dbReference type="ARBA" id="ARBA00022448"/>
    </source>
</evidence>
<evidence type="ECO:0000256" key="7">
    <source>
        <dbReference type="ARBA" id="ARBA00023136"/>
    </source>
</evidence>
<evidence type="ECO:0000256" key="1">
    <source>
        <dbReference type="ARBA" id="ARBA00004651"/>
    </source>
</evidence>
<feature type="transmembrane region" description="Helical" evidence="9">
    <location>
        <begin position="262"/>
        <end position="281"/>
    </location>
</feature>
<keyword evidence="7 9" id="KW-0472">Membrane</keyword>
<evidence type="ECO:0000256" key="8">
    <source>
        <dbReference type="ARBA" id="ARBA00038435"/>
    </source>
</evidence>
<evidence type="ECO:0000256" key="3">
    <source>
        <dbReference type="ARBA" id="ARBA00022449"/>
    </source>
</evidence>
<feature type="transmembrane region" description="Helical" evidence="9">
    <location>
        <begin position="113"/>
        <end position="136"/>
    </location>
</feature>
<feature type="transmembrane region" description="Helical" evidence="9">
    <location>
        <begin position="143"/>
        <end position="167"/>
    </location>
</feature>
<accession>A0A381T9N1</accession>
<feature type="transmembrane region" description="Helical" evidence="9">
    <location>
        <begin position="293"/>
        <end position="311"/>
    </location>
</feature>
<dbReference type="InterPro" id="IPR004770">
    <property type="entry name" value="Na/H_antiport_NhaC"/>
</dbReference>
<evidence type="ECO:0000256" key="9">
    <source>
        <dbReference type="SAM" id="Phobius"/>
    </source>
</evidence>
<feature type="transmembrane region" description="Helical" evidence="9">
    <location>
        <begin position="238"/>
        <end position="256"/>
    </location>
</feature>
<evidence type="ECO:0000313" key="11">
    <source>
        <dbReference type="EMBL" id="SVA12241.1"/>
    </source>
</evidence>
<dbReference type="Pfam" id="PF03553">
    <property type="entry name" value="Na_H_antiporter"/>
    <property type="match status" value="1"/>
</dbReference>
<comment type="subcellular location">
    <subcellularLocation>
        <location evidence="1">Cell membrane</location>
        <topology evidence="1">Multi-pass membrane protein</topology>
    </subcellularLocation>
</comment>
<feature type="transmembrane region" description="Helical" evidence="9">
    <location>
        <begin position="370"/>
        <end position="392"/>
    </location>
</feature>
<gene>
    <name evidence="11" type="ORF">METZ01_LOCUS65095</name>
</gene>
<feature type="domain" description="Na+/H+ antiporter NhaC-like C-terminal" evidence="10">
    <location>
        <begin position="164"/>
        <end position="472"/>
    </location>
</feature>
<dbReference type="PANTHER" id="PTHR33451:SF3">
    <property type="entry name" value="MALATE-2H(+)_NA(+)-LACTATE ANTIPORTER"/>
    <property type="match status" value="1"/>
</dbReference>
<proteinExistence type="inferred from homology"/>
<evidence type="ECO:0000259" key="10">
    <source>
        <dbReference type="Pfam" id="PF03553"/>
    </source>
</evidence>
<protein>
    <recommendedName>
        <fullName evidence="10">Na+/H+ antiporter NhaC-like C-terminal domain-containing protein</fullName>
    </recommendedName>
</protein>
<evidence type="ECO:0000256" key="4">
    <source>
        <dbReference type="ARBA" id="ARBA00022475"/>
    </source>
</evidence>
<sequence length="489" mass="51549">VNKPKEASLVDALIPIFSLVLMLSLSVYLFGSDASSGPTQIALIIAAAIGSIVAIKNGHQWPEILKEIVSSISTAMGALLIFLCVGALIGTWLVSGTVPSLIFYGLKILNPQIFYPATCLICAIAALATGSSWTVAGTLGVALIGVSMGLDLSPAITAGAIISGAYFGDKMSPLSDTTNLAPAVTGTDLFTHIRHMVWTTGPSIILALIIFMIIGLGVDAESKESMIEILMTTLDASFNITPLALIPLAVVFLMAIRKFPPLPTILFGALLGGGVAMVLQPEALLIFANSPELSPMLSMLKGVWLALASGYTASTGVPEVDNLLSRGGMEAMLVVMWLVISAMSFGAVLEKAGMLKRLIRSALKAAKSTGSLVMTVVFSCIGINIVAADQYISIVLAGKMYKAEFERRQLKPKNLSRVIEDSGTLTSPLVPWNTCGAYMAATLGVATFAYLPFAFFNLINPLVSILYGFTGFTIETIEKNSLELEGNTV</sequence>
<dbReference type="InterPro" id="IPR052180">
    <property type="entry name" value="NhaC_Na-H+_Antiporter"/>
</dbReference>
<feature type="transmembrane region" description="Helical" evidence="9">
    <location>
        <begin position="331"/>
        <end position="349"/>
    </location>
</feature>
<dbReference type="NCBIfam" id="TIGR00931">
    <property type="entry name" value="antiport_nhaC"/>
    <property type="match status" value="1"/>
</dbReference>
<keyword evidence="3" id="KW-0050">Antiport</keyword>